<evidence type="ECO:0000313" key="1">
    <source>
        <dbReference type="EMBL" id="RKF74301.1"/>
    </source>
</evidence>
<evidence type="ECO:0000313" key="2">
    <source>
        <dbReference type="Proteomes" id="UP000285405"/>
    </source>
</evidence>
<protein>
    <submittedName>
        <fullName evidence="1">Uncharacterized protein</fullName>
    </submittedName>
</protein>
<name>A0A420IIF4_9PEZI</name>
<reference evidence="1 2" key="1">
    <citation type="journal article" date="2018" name="BMC Genomics">
        <title>Comparative genome analyses reveal sequence features reflecting distinct modes of host-adaptation between dicot and monocot powdery mildew.</title>
        <authorList>
            <person name="Wu Y."/>
            <person name="Ma X."/>
            <person name="Pan Z."/>
            <person name="Kale S.D."/>
            <person name="Song Y."/>
            <person name="King H."/>
            <person name="Zhang Q."/>
            <person name="Presley C."/>
            <person name="Deng X."/>
            <person name="Wei C.I."/>
            <person name="Xiao S."/>
        </authorList>
    </citation>
    <scope>NUCLEOTIDE SEQUENCE [LARGE SCALE GENOMIC DNA]</scope>
    <source>
        <strain evidence="1">UCSC1</strain>
    </source>
</reference>
<comment type="caution">
    <text evidence="1">The sequence shown here is derived from an EMBL/GenBank/DDBJ whole genome shotgun (WGS) entry which is preliminary data.</text>
</comment>
<proteinExistence type="predicted"/>
<dbReference type="AlphaFoldDB" id="A0A420IIF4"/>
<gene>
    <name evidence="1" type="ORF">GcC1_085021</name>
</gene>
<accession>A0A420IIF4</accession>
<dbReference type="EMBL" id="MCBR01008555">
    <property type="protein sequence ID" value="RKF74301.1"/>
    <property type="molecule type" value="Genomic_DNA"/>
</dbReference>
<organism evidence="1 2">
    <name type="scientific">Golovinomyces cichoracearum</name>
    <dbReference type="NCBI Taxonomy" id="62708"/>
    <lineage>
        <taxon>Eukaryota</taxon>
        <taxon>Fungi</taxon>
        <taxon>Dikarya</taxon>
        <taxon>Ascomycota</taxon>
        <taxon>Pezizomycotina</taxon>
        <taxon>Leotiomycetes</taxon>
        <taxon>Erysiphales</taxon>
        <taxon>Erysiphaceae</taxon>
        <taxon>Golovinomyces</taxon>
    </lineage>
</organism>
<sequence length="68" mass="7754">MGGDCGKYVECQSAVNTTSNIEAQDWHARHLHSQSHGTCRTLQRLQGHCDWAAEARNRDYAAWRPIAW</sequence>
<dbReference type="Proteomes" id="UP000285405">
    <property type="component" value="Unassembled WGS sequence"/>
</dbReference>